<evidence type="ECO:0000313" key="1">
    <source>
        <dbReference type="EMBL" id="EEC56552.1"/>
    </source>
</evidence>
<dbReference type="AlphaFoldDB" id="B7AWG1"/>
<protein>
    <submittedName>
        <fullName evidence="1">Uncharacterized protein</fullName>
    </submittedName>
</protein>
<dbReference type="EMBL" id="ABVQ01000037">
    <property type="protein sequence ID" value="EEC56552.1"/>
    <property type="molecule type" value="Genomic_DNA"/>
</dbReference>
<dbReference type="Proteomes" id="UP000003136">
    <property type="component" value="Unassembled WGS sequence"/>
</dbReference>
<accession>B7AWG1</accession>
<gene>
    <name evidence="1" type="ORF">BACPEC_03061</name>
</gene>
<keyword evidence="2" id="KW-1185">Reference proteome</keyword>
<reference evidence="1 2" key="2">
    <citation type="submission" date="2008-11" db="EMBL/GenBank/DDBJ databases">
        <authorList>
            <person name="Fulton L."/>
            <person name="Clifton S."/>
            <person name="Fulton B."/>
            <person name="Xu J."/>
            <person name="Minx P."/>
            <person name="Pepin K.H."/>
            <person name="Johnson M."/>
            <person name="Bhonagiri V."/>
            <person name="Nash W.E."/>
            <person name="Mardis E.R."/>
            <person name="Wilson R.K."/>
        </authorList>
    </citation>
    <scope>NUCLEOTIDE SEQUENCE [LARGE SCALE GENOMIC DNA]</scope>
    <source>
        <strain evidence="1 2">ATCC 43243</strain>
    </source>
</reference>
<sequence length="44" mass="4969">MIDTHPVIFIFIIHSAPIDNTFIIKDNVYDIVSVDTSRIVVAQP</sequence>
<proteinExistence type="predicted"/>
<comment type="caution">
    <text evidence="1">The sequence shown here is derived from an EMBL/GenBank/DDBJ whole genome shotgun (WGS) entry which is preliminary data.</text>
</comment>
<organism evidence="1 2">
    <name type="scientific">[Bacteroides] pectinophilus ATCC 43243</name>
    <dbReference type="NCBI Taxonomy" id="483218"/>
    <lineage>
        <taxon>Bacteria</taxon>
        <taxon>Bacillati</taxon>
        <taxon>Bacillota</taxon>
        <taxon>Clostridia</taxon>
        <taxon>Eubacteriales</taxon>
    </lineage>
</organism>
<evidence type="ECO:0000313" key="2">
    <source>
        <dbReference type="Proteomes" id="UP000003136"/>
    </source>
</evidence>
<dbReference type="HOGENOM" id="CLU_3212584_0_0_9"/>
<dbReference type="STRING" id="483218.BACPEC_03061"/>
<name>B7AWG1_9FIRM</name>
<reference evidence="1 2" key="1">
    <citation type="submission" date="2008-11" db="EMBL/GenBank/DDBJ databases">
        <title>Draft genome sequence of Bacteroides pectinophilus (ATCC 43243).</title>
        <authorList>
            <person name="Sudarsanam P."/>
            <person name="Ley R."/>
            <person name="Guruge J."/>
            <person name="Turnbaugh P.J."/>
            <person name="Mahowald M."/>
            <person name="Liep D."/>
            <person name="Gordon J."/>
        </authorList>
    </citation>
    <scope>NUCLEOTIDE SEQUENCE [LARGE SCALE GENOMIC DNA]</scope>
    <source>
        <strain evidence="1 2">ATCC 43243</strain>
    </source>
</reference>